<dbReference type="Proteomes" id="UP000664795">
    <property type="component" value="Unassembled WGS sequence"/>
</dbReference>
<dbReference type="EMBL" id="JAFMYU010000006">
    <property type="protein sequence ID" value="MBO0931403.1"/>
    <property type="molecule type" value="Genomic_DNA"/>
</dbReference>
<evidence type="ECO:0000313" key="3">
    <source>
        <dbReference type="Proteomes" id="UP000664795"/>
    </source>
</evidence>
<dbReference type="Pfam" id="PF14054">
    <property type="entry name" value="DUF4249"/>
    <property type="match status" value="1"/>
</dbReference>
<dbReference type="InterPro" id="IPR025345">
    <property type="entry name" value="DUF4249"/>
</dbReference>
<accession>A0A939JZH1</accession>
<protein>
    <submittedName>
        <fullName evidence="2">DUF4249 domain-containing protein</fullName>
    </submittedName>
</protein>
<dbReference type="AlphaFoldDB" id="A0A939JZH1"/>
<feature type="signal peptide" evidence="1">
    <location>
        <begin position="1"/>
        <end position="21"/>
    </location>
</feature>
<evidence type="ECO:0000256" key="1">
    <source>
        <dbReference type="SAM" id="SignalP"/>
    </source>
</evidence>
<dbReference type="RefSeq" id="WP_207335363.1">
    <property type="nucleotide sequence ID" value="NZ_JAFMYU010000006.1"/>
</dbReference>
<keyword evidence="1" id="KW-0732">Signal</keyword>
<dbReference type="PROSITE" id="PS51257">
    <property type="entry name" value="PROKAR_LIPOPROTEIN"/>
    <property type="match status" value="1"/>
</dbReference>
<keyword evidence="3" id="KW-1185">Reference proteome</keyword>
<comment type="caution">
    <text evidence="2">The sequence shown here is derived from an EMBL/GenBank/DDBJ whole genome shotgun (WGS) entry which is preliminary data.</text>
</comment>
<gene>
    <name evidence="2" type="ORF">J2I48_10385</name>
</gene>
<proteinExistence type="predicted"/>
<feature type="chain" id="PRO_5037138834" evidence="1">
    <location>
        <begin position="22"/>
        <end position="315"/>
    </location>
</feature>
<sequence>MKAFFYTASLLLMLAACGSLRNEVDPSILSAGGEKLVVNGYISPQDTLLTVKVSRSKPALAEPSEGVPYVVENATVSLTDGNRVVVMRYNTDRQFYQAPVALMPIRTGQTYTLTATTPDGKKVTAQATVPPPVPIRTINLDSTITTSGAIRTKAYRVTFVWEDPAGETNFYQYAGYLQWKDNKFSYPIGGQNEVPVPNIYVLIFNRDRATGNLLSDDRQQGSLLTSQSADVAKIIVQKTDPPAAENVSYSYPGARVVAQLLNTDESFYRYTNAVARQRQVGNSPFAEPVPIPTNITNGLGCFAAYNRTEKVLSLK</sequence>
<evidence type="ECO:0000313" key="2">
    <source>
        <dbReference type="EMBL" id="MBO0931403.1"/>
    </source>
</evidence>
<name>A0A939JZH1_9BACT</name>
<reference evidence="2 3" key="1">
    <citation type="submission" date="2021-03" db="EMBL/GenBank/DDBJ databases">
        <title>Fibrella sp. HMF5036 genome sequencing and assembly.</title>
        <authorList>
            <person name="Kang H."/>
            <person name="Kim H."/>
            <person name="Bae S."/>
            <person name="Joh K."/>
        </authorList>
    </citation>
    <scope>NUCLEOTIDE SEQUENCE [LARGE SCALE GENOMIC DNA]</scope>
    <source>
        <strain evidence="2 3">HMF5036</strain>
    </source>
</reference>
<organism evidence="2 3">
    <name type="scientific">Fibrella aquatilis</name>
    <dbReference type="NCBI Taxonomy" id="2817059"/>
    <lineage>
        <taxon>Bacteria</taxon>
        <taxon>Pseudomonadati</taxon>
        <taxon>Bacteroidota</taxon>
        <taxon>Cytophagia</taxon>
        <taxon>Cytophagales</taxon>
        <taxon>Spirosomataceae</taxon>
        <taxon>Fibrella</taxon>
    </lineage>
</organism>